<accession>A0A9P8ASM5</accession>
<dbReference type="EMBL" id="MU250534">
    <property type="protein sequence ID" value="KAG7446300.1"/>
    <property type="molecule type" value="Genomic_DNA"/>
</dbReference>
<sequence length="236" mass="25871">MFTQVFGDFGDNLSFTKVSIEGASMGITCDFMQAPKIIVKNTLASITGTFNASERLMLDNVGGPIYANITLVQDKDRHQPTFLSLDTGNSVILLAPDRYNDPLNFIGSVKNFNGPLTLTVSHDPTTPPVSLDLHVQNAQAESNVTLDSKYIGLFDVQTKLASVAVKESQIDPSWDPLGENRYRQCVYDQSSFNRVRGWIGWGQRPTGWKPREGRVEVVSSLSPIHLHLSGPSDGAS</sequence>
<dbReference type="RefSeq" id="XP_043039800.1">
    <property type="nucleotide sequence ID" value="XM_043179722.1"/>
</dbReference>
<proteinExistence type="predicted"/>
<dbReference type="GeneID" id="66102016"/>
<dbReference type="AlphaFoldDB" id="A0A9P8ASM5"/>
<name>A0A9P8ASM5_9AGAR</name>
<keyword evidence="2" id="KW-1185">Reference proteome</keyword>
<dbReference type="OrthoDB" id="3233661at2759"/>
<dbReference type="Proteomes" id="UP000812287">
    <property type="component" value="Unassembled WGS sequence"/>
</dbReference>
<protein>
    <submittedName>
        <fullName evidence="1">Uncharacterized protein</fullName>
    </submittedName>
</protein>
<evidence type="ECO:0000313" key="1">
    <source>
        <dbReference type="EMBL" id="KAG7446300.1"/>
    </source>
</evidence>
<reference evidence="1" key="1">
    <citation type="submission" date="2020-11" db="EMBL/GenBank/DDBJ databases">
        <title>Adaptations for nitrogen fixation in a non-lichenized fungal sporocarp promotes dispersal by wood-feeding termites.</title>
        <authorList>
            <consortium name="DOE Joint Genome Institute"/>
            <person name="Koch R.A."/>
            <person name="Yoon G."/>
            <person name="Arayal U."/>
            <person name="Lail K."/>
            <person name="Amirebrahimi M."/>
            <person name="Labutti K."/>
            <person name="Lipzen A."/>
            <person name="Riley R."/>
            <person name="Barry K."/>
            <person name="Henrissat B."/>
            <person name="Grigoriev I.V."/>
            <person name="Herr J.R."/>
            <person name="Aime M.C."/>
        </authorList>
    </citation>
    <scope>NUCLEOTIDE SEQUENCE</scope>
    <source>
        <strain evidence="1">MCA 3950</strain>
    </source>
</reference>
<organism evidence="1 2">
    <name type="scientific">Guyanagaster necrorhizus</name>
    <dbReference type="NCBI Taxonomy" id="856835"/>
    <lineage>
        <taxon>Eukaryota</taxon>
        <taxon>Fungi</taxon>
        <taxon>Dikarya</taxon>
        <taxon>Basidiomycota</taxon>
        <taxon>Agaricomycotina</taxon>
        <taxon>Agaricomycetes</taxon>
        <taxon>Agaricomycetidae</taxon>
        <taxon>Agaricales</taxon>
        <taxon>Marasmiineae</taxon>
        <taxon>Physalacriaceae</taxon>
        <taxon>Guyanagaster</taxon>
    </lineage>
</organism>
<evidence type="ECO:0000313" key="2">
    <source>
        <dbReference type="Proteomes" id="UP000812287"/>
    </source>
</evidence>
<comment type="caution">
    <text evidence="1">The sequence shown here is derived from an EMBL/GenBank/DDBJ whole genome shotgun (WGS) entry which is preliminary data.</text>
</comment>
<gene>
    <name evidence="1" type="ORF">BT62DRAFT_109965</name>
</gene>